<keyword evidence="2" id="KW-1185">Reference proteome</keyword>
<protein>
    <submittedName>
        <fullName evidence="1">Acyl carrier protein</fullName>
    </submittedName>
</protein>
<dbReference type="Gene3D" id="1.10.1200.10">
    <property type="entry name" value="ACP-like"/>
    <property type="match status" value="1"/>
</dbReference>
<reference evidence="1 2" key="1">
    <citation type="submission" date="2020-11" db="EMBL/GenBank/DDBJ databases">
        <title>Sequencing the genomes of 1000 actinobacteria strains.</title>
        <authorList>
            <person name="Klenk H.-P."/>
        </authorList>
    </citation>
    <scope>NUCLEOTIDE SEQUENCE [LARGE SCALE GENOMIC DNA]</scope>
    <source>
        <strain evidence="1 2">DSM 101692</strain>
    </source>
</reference>
<evidence type="ECO:0000313" key="1">
    <source>
        <dbReference type="EMBL" id="MBG6065001.1"/>
    </source>
</evidence>
<sequence length="78" mass="8744">MTVAVSLDRQGVIEILAEYHQRTADEEDADAIASLELAWLIHQVEQRYGVELDPPDDTLLQMSTVDKVAHLLRQSLDG</sequence>
<accession>A0ABS0JDA2</accession>
<name>A0ABS0JDA2_9ACTN</name>
<evidence type="ECO:0000313" key="2">
    <source>
        <dbReference type="Proteomes" id="UP000614915"/>
    </source>
</evidence>
<gene>
    <name evidence="1" type="ORF">IW248_001288</name>
</gene>
<organism evidence="1 2">
    <name type="scientific">Micromonospora ureilytica</name>
    <dbReference type="NCBI Taxonomy" id="709868"/>
    <lineage>
        <taxon>Bacteria</taxon>
        <taxon>Bacillati</taxon>
        <taxon>Actinomycetota</taxon>
        <taxon>Actinomycetes</taxon>
        <taxon>Micromonosporales</taxon>
        <taxon>Micromonosporaceae</taxon>
        <taxon>Micromonospora</taxon>
    </lineage>
</organism>
<dbReference type="SUPFAM" id="SSF47336">
    <property type="entry name" value="ACP-like"/>
    <property type="match status" value="1"/>
</dbReference>
<dbReference type="InterPro" id="IPR036736">
    <property type="entry name" value="ACP-like_sf"/>
</dbReference>
<dbReference type="RefSeq" id="WP_196926104.1">
    <property type="nucleotide sequence ID" value="NZ_CP108567.1"/>
</dbReference>
<dbReference type="Proteomes" id="UP000614915">
    <property type="component" value="Unassembled WGS sequence"/>
</dbReference>
<proteinExistence type="predicted"/>
<dbReference type="EMBL" id="JADOTX010000001">
    <property type="protein sequence ID" value="MBG6065001.1"/>
    <property type="molecule type" value="Genomic_DNA"/>
</dbReference>
<comment type="caution">
    <text evidence="1">The sequence shown here is derived from an EMBL/GenBank/DDBJ whole genome shotgun (WGS) entry which is preliminary data.</text>
</comment>